<dbReference type="Pfam" id="PF04972">
    <property type="entry name" value="BON"/>
    <property type="match status" value="1"/>
</dbReference>
<dbReference type="PROSITE" id="PS51257">
    <property type="entry name" value="PROKAR_LIPOPROTEIN"/>
    <property type="match status" value="1"/>
</dbReference>
<sequence>MNARTPRTPLLSALCAAALTLGLAACDRPDQTARDDTAAGQVAQKADEAQGAINDAAITASVNARLARDNELSAMRIDVDTVGGKVALKGTAPNDSARERATQLAQAVDGVRSVDNQLAIG</sequence>
<dbReference type="PROSITE" id="PS50914">
    <property type="entry name" value="BON"/>
    <property type="match status" value="1"/>
</dbReference>
<dbReference type="PANTHER" id="PTHR34606:SF15">
    <property type="entry name" value="BON DOMAIN-CONTAINING PROTEIN"/>
    <property type="match status" value="1"/>
</dbReference>
<evidence type="ECO:0000256" key="1">
    <source>
        <dbReference type="SAM" id="SignalP"/>
    </source>
</evidence>
<dbReference type="EMBL" id="JABRWJ010000012">
    <property type="protein sequence ID" value="NRF71589.1"/>
    <property type="molecule type" value="Genomic_DNA"/>
</dbReference>
<protein>
    <submittedName>
        <fullName evidence="3">BON domain-containing protein</fullName>
    </submittedName>
</protein>
<dbReference type="InterPro" id="IPR007055">
    <property type="entry name" value="BON_dom"/>
</dbReference>
<comment type="caution">
    <text evidence="3">The sequence shown here is derived from an EMBL/GenBank/DDBJ whole genome shotgun (WGS) entry which is preliminary data.</text>
</comment>
<proteinExistence type="predicted"/>
<dbReference type="InterPro" id="IPR051686">
    <property type="entry name" value="Lipoprotein_DolP"/>
</dbReference>
<reference evidence="3 4" key="1">
    <citation type="submission" date="2020-05" db="EMBL/GenBank/DDBJ databases">
        <title>Aquincola sp. isolate from soil.</title>
        <authorList>
            <person name="Han J."/>
            <person name="Kim D.-U."/>
        </authorList>
    </citation>
    <scope>NUCLEOTIDE SEQUENCE [LARGE SCALE GENOMIC DNA]</scope>
    <source>
        <strain evidence="3 4">S2</strain>
    </source>
</reference>
<gene>
    <name evidence="3" type="ORF">HLB44_31840</name>
</gene>
<feature type="domain" description="BON" evidence="2">
    <location>
        <begin position="54"/>
        <end position="121"/>
    </location>
</feature>
<keyword evidence="1" id="KW-0732">Signal</keyword>
<evidence type="ECO:0000313" key="3">
    <source>
        <dbReference type="EMBL" id="NRF71589.1"/>
    </source>
</evidence>
<dbReference type="PANTHER" id="PTHR34606">
    <property type="entry name" value="BON DOMAIN-CONTAINING PROTEIN"/>
    <property type="match status" value="1"/>
</dbReference>
<feature type="chain" id="PRO_5046246770" evidence="1">
    <location>
        <begin position="25"/>
        <end position="121"/>
    </location>
</feature>
<dbReference type="Proteomes" id="UP000737171">
    <property type="component" value="Unassembled WGS sequence"/>
</dbReference>
<dbReference type="Gene3D" id="3.30.1340.30">
    <property type="match status" value="1"/>
</dbReference>
<evidence type="ECO:0000313" key="4">
    <source>
        <dbReference type="Proteomes" id="UP000737171"/>
    </source>
</evidence>
<accession>A0ABX2ET31</accession>
<dbReference type="RefSeq" id="WP_173133076.1">
    <property type="nucleotide sequence ID" value="NZ_JABRWJ010000012.1"/>
</dbReference>
<feature type="signal peptide" evidence="1">
    <location>
        <begin position="1"/>
        <end position="24"/>
    </location>
</feature>
<organism evidence="3 4">
    <name type="scientific">Pseudaquabacterium terrae</name>
    <dbReference type="NCBI Taxonomy" id="2732868"/>
    <lineage>
        <taxon>Bacteria</taxon>
        <taxon>Pseudomonadati</taxon>
        <taxon>Pseudomonadota</taxon>
        <taxon>Betaproteobacteria</taxon>
        <taxon>Burkholderiales</taxon>
        <taxon>Sphaerotilaceae</taxon>
        <taxon>Pseudaquabacterium</taxon>
    </lineage>
</organism>
<evidence type="ECO:0000259" key="2">
    <source>
        <dbReference type="PROSITE" id="PS50914"/>
    </source>
</evidence>
<keyword evidence="4" id="KW-1185">Reference proteome</keyword>
<name>A0ABX2ET31_9BURK</name>